<keyword evidence="1" id="KW-0472">Membrane</keyword>
<feature type="transmembrane region" description="Helical" evidence="1">
    <location>
        <begin position="25"/>
        <end position="46"/>
    </location>
</feature>
<protein>
    <recommendedName>
        <fullName evidence="4">DUF1328 domain-containing protein</fullName>
    </recommendedName>
</protein>
<keyword evidence="3" id="KW-1185">Reference proteome</keyword>
<dbReference type="EMBL" id="JBHUEY010000001">
    <property type="protein sequence ID" value="MFD1783481.1"/>
    <property type="molecule type" value="Genomic_DNA"/>
</dbReference>
<reference evidence="3" key="1">
    <citation type="journal article" date="2019" name="Int. J. Syst. Evol. Microbiol.">
        <title>The Global Catalogue of Microorganisms (GCM) 10K type strain sequencing project: providing services to taxonomists for standard genome sequencing and annotation.</title>
        <authorList>
            <consortium name="The Broad Institute Genomics Platform"/>
            <consortium name="The Broad Institute Genome Sequencing Center for Infectious Disease"/>
            <person name="Wu L."/>
            <person name="Ma J."/>
        </authorList>
    </citation>
    <scope>NUCLEOTIDE SEQUENCE [LARGE SCALE GENOMIC DNA]</scope>
    <source>
        <strain evidence="3">DFY28</strain>
    </source>
</reference>
<sequence length="51" mass="5581">MGRWVLILLAVMVVAAIVGFVVDAVRVLAGFAFVVALALLVGQWLMKKLRR</sequence>
<evidence type="ECO:0008006" key="4">
    <source>
        <dbReference type="Google" id="ProtNLM"/>
    </source>
</evidence>
<organism evidence="2 3">
    <name type="scientific">Phenylobacterium terrae</name>
    <dbReference type="NCBI Taxonomy" id="2665495"/>
    <lineage>
        <taxon>Bacteria</taxon>
        <taxon>Pseudomonadati</taxon>
        <taxon>Pseudomonadota</taxon>
        <taxon>Alphaproteobacteria</taxon>
        <taxon>Caulobacterales</taxon>
        <taxon>Caulobacteraceae</taxon>
        <taxon>Phenylobacterium</taxon>
    </lineage>
</organism>
<accession>A0ABW4N0D1</accession>
<keyword evidence="1" id="KW-0812">Transmembrane</keyword>
<comment type="caution">
    <text evidence="2">The sequence shown here is derived from an EMBL/GenBank/DDBJ whole genome shotgun (WGS) entry which is preliminary data.</text>
</comment>
<evidence type="ECO:0000313" key="3">
    <source>
        <dbReference type="Proteomes" id="UP001597237"/>
    </source>
</evidence>
<dbReference type="RefSeq" id="WP_377283976.1">
    <property type="nucleotide sequence ID" value="NZ_JBHRSI010000010.1"/>
</dbReference>
<name>A0ABW4N0D1_9CAUL</name>
<dbReference type="Proteomes" id="UP001597237">
    <property type="component" value="Unassembled WGS sequence"/>
</dbReference>
<proteinExistence type="predicted"/>
<keyword evidence="1" id="KW-1133">Transmembrane helix</keyword>
<evidence type="ECO:0000256" key="1">
    <source>
        <dbReference type="SAM" id="Phobius"/>
    </source>
</evidence>
<evidence type="ECO:0000313" key="2">
    <source>
        <dbReference type="EMBL" id="MFD1783481.1"/>
    </source>
</evidence>
<gene>
    <name evidence="2" type="ORF">ACFSC0_08770</name>
</gene>